<gene>
    <name evidence="1" type="ORF">HPB51_027129</name>
</gene>
<organism evidence="1 2">
    <name type="scientific">Rhipicephalus microplus</name>
    <name type="common">Cattle tick</name>
    <name type="synonym">Boophilus microplus</name>
    <dbReference type="NCBI Taxonomy" id="6941"/>
    <lineage>
        <taxon>Eukaryota</taxon>
        <taxon>Metazoa</taxon>
        <taxon>Ecdysozoa</taxon>
        <taxon>Arthropoda</taxon>
        <taxon>Chelicerata</taxon>
        <taxon>Arachnida</taxon>
        <taxon>Acari</taxon>
        <taxon>Parasitiformes</taxon>
        <taxon>Ixodida</taxon>
        <taxon>Ixodoidea</taxon>
        <taxon>Ixodidae</taxon>
        <taxon>Rhipicephalinae</taxon>
        <taxon>Rhipicephalus</taxon>
        <taxon>Boophilus</taxon>
    </lineage>
</organism>
<evidence type="ECO:0000313" key="2">
    <source>
        <dbReference type="Proteomes" id="UP000821866"/>
    </source>
</evidence>
<dbReference type="EMBL" id="JABSTU010003792">
    <property type="protein sequence ID" value="KAH7964635.1"/>
    <property type="molecule type" value="Genomic_DNA"/>
</dbReference>
<evidence type="ECO:0000313" key="1">
    <source>
        <dbReference type="EMBL" id="KAH7964635.1"/>
    </source>
</evidence>
<reference evidence="1" key="2">
    <citation type="submission" date="2021-09" db="EMBL/GenBank/DDBJ databases">
        <authorList>
            <person name="Jia N."/>
            <person name="Wang J."/>
            <person name="Shi W."/>
            <person name="Du L."/>
            <person name="Sun Y."/>
            <person name="Zhan W."/>
            <person name="Jiang J."/>
            <person name="Wang Q."/>
            <person name="Zhang B."/>
            <person name="Ji P."/>
            <person name="Sakyi L.B."/>
            <person name="Cui X."/>
            <person name="Yuan T."/>
            <person name="Jiang B."/>
            <person name="Yang W."/>
            <person name="Lam T.T.-Y."/>
            <person name="Chang Q."/>
            <person name="Ding S."/>
            <person name="Wang X."/>
            <person name="Zhu J."/>
            <person name="Ruan X."/>
            <person name="Zhao L."/>
            <person name="Wei J."/>
            <person name="Que T."/>
            <person name="Du C."/>
            <person name="Cheng J."/>
            <person name="Dai P."/>
            <person name="Han X."/>
            <person name="Huang E."/>
            <person name="Gao Y."/>
            <person name="Liu J."/>
            <person name="Shao H."/>
            <person name="Ye R."/>
            <person name="Li L."/>
            <person name="Wei W."/>
            <person name="Wang X."/>
            <person name="Wang C."/>
            <person name="Huo Q."/>
            <person name="Li W."/>
            <person name="Guo W."/>
            <person name="Chen H."/>
            <person name="Chen S."/>
            <person name="Zhou L."/>
            <person name="Zhou L."/>
            <person name="Ni X."/>
            <person name="Tian J."/>
            <person name="Zhou Y."/>
            <person name="Sheng Y."/>
            <person name="Liu T."/>
            <person name="Pan Y."/>
            <person name="Xia L."/>
            <person name="Li J."/>
            <person name="Zhao F."/>
            <person name="Cao W."/>
        </authorList>
    </citation>
    <scope>NUCLEOTIDE SEQUENCE</scope>
    <source>
        <strain evidence="1">Rmic-2018</strain>
        <tissue evidence="1">Larvae</tissue>
    </source>
</reference>
<accession>A0A9J6D1C5</accession>
<sequence>MILINFAEDTTTVKEHLDSLVADYKAKHENDAPDDTGIAFSPKGGGCRPRRASSGALNVFEKHPGSSPTFSSAPVLLPSDVSTQDMLKMTPDDVHTAGRNFRRSLLAKGPLQVRKDCFGDALSDRGDSSVQVTRKSGTGTTDIRCRRSVASCDSCGAVYCGSVNSDNFPRVCSCKTRHGARAKGSKSLISVEIGEALKQEYRDREIVPCFVEENVE</sequence>
<dbReference type="AlphaFoldDB" id="A0A9J6D1C5"/>
<proteinExistence type="predicted"/>
<keyword evidence="2" id="KW-1185">Reference proteome</keyword>
<dbReference type="Proteomes" id="UP000821866">
    <property type="component" value="Unassembled WGS sequence"/>
</dbReference>
<name>A0A9J6D1C5_RHIMP</name>
<comment type="caution">
    <text evidence="1">The sequence shown here is derived from an EMBL/GenBank/DDBJ whole genome shotgun (WGS) entry which is preliminary data.</text>
</comment>
<reference evidence="1" key="1">
    <citation type="journal article" date="2020" name="Cell">
        <title>Large-Scale Comparative Analyses of Tick Genomes Elucidate Their Genetic Diversity and Vector Capacities.</title>
        <authorList>
            <consortium name="Tick Genome and Microbiome Consortium (TIGMIC)"/>
            <person name="Jia N."/>
            <person name="Wang J."/>
            <person name="Shi W."/>
            <person name="Du L."/>
            <person name="Sun Y."/>
            <person name="Zhan W."/>
            <person name="Jiang J.F."/>
            <person name="Wang Q."/>
            <person name="Zhang B."/>
            <person name="Ji P."/>
            <person name="Bell-Sakyi L."/>
            <person name="Cui X.M."/>
            <person name="Yuan T.T."/>
            <person name="Jiang B.G."/>
            <person name="Yang W.F."/>
            <person name="Lam T.T."/>
            <person name="Chang Q.C."/>
            <person name="Ding S.J."/>
            <person name="Wang X.J."/>
            <person name="Zhu J.G."/>
            <person name="Ruan X.D."/>
            <person name="Zhao L."/>
            <person name="Wei J.T."/>
            <person name="Ye R.Z."/>
            <person name="Que T.C."/>
            <person name="Du C.H."/>
            <person name="Zhou Y.H."/>
            <person name="Cheng J.X."/>
            <person name="Dai P.F."/>
            <person name="Guo W.B."/>
            <person name="Han X.H."/>
            <person name="Huang E.J."/>
            <person name="Li L.F."/>
            <person name="Wei W."/>
            <person name="Gao Y.C."/>
            <person name="Liu J.Z."/>
            <person name="Shao H.Z."/>
            <person name="Wang X."/>
            <person name="Wang C.C."/>
            <person name="Yang T.C."/>
            <person name="Huo Q.B."/>
            <person name="Li W."/>
            <person name="Chen H.Y."/>
            <person name="Chen S.E."/>
            <person name="Zhou L.G."/>
            <person name="Ni X.B."/>
            <person name="Tian J.H."/>
            <person name="Sheng Y."/>
            <person name="Liu T."/>
            <person name="Pan Y.S."/>
            <person name="Xia L.Y."/>
            <person name="Li J."/>
            <person name="Zhao F."/>
            <person name="Cao W.C."/>
        </authorList>
    </citation>
    <scope>NUCLEOTIDE SEQUENCE</scope>
    <source>
        <strain evidence="1">Rmic-2018</strain>
    </source>
</reference>
<protein>
    <submittedName>
        <fullName evidence="1">Uncharacterized protein</fullName>
    </submittedName>
</protein>